<accession>A0A914XH90</accession>
<keyword evidence="5" id="KW-0141">cGMP biosynthesis</keyword>
<dbReference type="EC" id="4.6.1.2" evidence="2"/>
<feature type="region of interest" description="Disordered" evidence="7">
    <location>
        <begin position="384"/>
        <end position="410"/>
    </location>
</feature>
<feature type="coiled-coil region" evidence="6">
    <location>
        <begin position="81"/>
        <end position="108"/>
    </location>
</feature>
<dbReference type="InterPro" id="IPR042463">
    <property type="entry name" value="HNOB_dom_associated_sf"/>
</dbReference>
<dbReference type="CDD" id="cd07302">
    <property type="entry name" value="CHD"/>
    <property type="match status" value="1"/>
</dbReference>
<dbReference type="PANTHER" id="PTHR45655:SF1">
    <property type="entry name" value="SOLUBLE GUANYLATE CYCLASE GCY-37"/>
    <property type="match status" value="1"/>
</dbReference>
<dbReference type="GO" id="GO:0000166">
    <property type="term" value="F:nucleotide binding"/>
    <property type="evidence" value="ECO:0007669"/>
    <property type="project" value="UniProtKB-KW"/>
</dbReference>
<feature type="compositionally biased region" description="Polar residues" evidence="7">
    <location>
        <begin position="401"/>
        <end position="410"/>
    </location>
</feature>
<evidence type="ECO:0000256" key="5">
    <source>
        <dbReference type="ARBA" id="ARBA00023293"/>
    </source>
</evidence>
<dbReference type="GO" id="GO:0004383">
    <property type="term" value="F:guanylate cyclase activity"/>
    <property type="evidence" value="ECO:0007669"/>
    <property type="project" value="UniProtKB-EC"/>
</dbReference>
<dbReference type="Gene3D" id="3.30.70.1230">
    <property type="entry name" value="Nucleotide cyclase"/>
    <property type="match status" value="1"/>
</dbReference>
<dbReference type="Pfam" id="PF07701">
    <property type="entry name" value="HNOBA"/>
    <property type="match status" value="1"/>
</dbReference>
<dbReference type="InterPro" id="IPR011645">
    <property type="entry name" value="HNOB_dom_associated"/>
</dbReference>
<name>A0A914XH90_9BILA</name>
<proteinExistence type="predicted"/>
<keyword evidence="3" id="KW-0547">Nucleotide-binding</keyword>
<keyword evidence="6" id="KW-0175">Coiled coil</keyword>
<dbReference type="GO" id="GO:0070482">
    <property type="term" value="P:response to oxygen levels"/>
    <property type="evidence" value="ECO:0007669"/>
    <property type="project" value="TreeGrafter"/>
</dbReference>
<dbReference type="WBParaSite" id="PSAMB.scaffold7751size7171.g30497.t1">
    <property type="protein sequence ID" value="PSAMB.scaffold7751size7171.g30497.t1"/>
    <property type="gene ID" value="PSAMB.scaffold7751size7171.g30497"/>
</dbReference>
<evidence type="ECO:0000256" key="1">
    <source>
        <dbReference type="ARBA" id="ARBA00001436"/>
    </source>
</evidence>
<reference evidence="10" key="1">
    <citation type="submission" date="2022-11" db="UniProtKB">
        <authorList>
            <consortium name="WormBaseParasite"/>
        </authorList>
    </citation>
    <scope>IDENTIFICATION</scope>
</reference>
<organism evidence="9 10">
    <name type="scientific">Plectus sambesii</name>
    <dbReference type="NCBI Taxonomy" id="2011161"/>
    <lineage>
        <taxon>Eukaryota</taxon>
        <taxon>Metazoa</taxon>
        <taxon>Ecdysozoa</taxon>
        <taxon>Nematoda</taxon>
        <taxon>Chromadorea</taxon>
        <taxon>Plectida</taxon>
        <taxon>Plectina</taxon>
        <taxon>Plectoidea</taxon>
        <taxon>Plectidae</taxon>
        <taxon>Plectus</taxon>
    </lineage>
</organism>
<evidence type="ECO:0000259" key="8">
    <source>
        <dbReference type="PROSITE" id="PS50125"/>
    </source>
</evidence>
<evidence type="ECO:0000256" key="6">
    <source>
        <dbReference type="SAM" id="Coils"/>
    </source>
</evidence>
<protein>
    <recommendedName>
        <fullName evidence="2">guanylate cyclase</fullName>
        <ecNumber evidence="2">4.6.1.2</ecNumber>
    </recommendedName>
</protein>
<dbReference type="SUPFAM" id="SSF55073">
    <property type="entry name" value="Nucleotide cyclase"/>
    <property type="match status" value="1"/>
</dbReference>
<evidence type="ECO:0000313" key="9">
    <source>
        <dbReference type="Proteomes" id="UP000887566"/>
    </source>
</evidence>
<evidence type="ECO:0000256" key="2">
    <source>
        <dbReference type="ARBA" id="ARBA00012202"/>
    </source>
</evidence>
<dbReference type="SMART" id="SM00044">
    <property type="entry name" value="CYCc"/>
    <property type="match status" value="1"/>
</dbReference>
<dbReference type="PROSITE" id="PS50125">
    <property type="entry name" value="GUANYLATE_CYCLASE_2"/>
    <property type="match status" value="1"/>
</dbReference>
<keyword evidence="4" id="KW-0456">Lyase</keyword>
<evidence type="ECO:0000313" key="10">
    <source>
        <dbReference type="WBParaSite" id="PSAMB.scaffold7751size7171.g30497.t1"/>
    </source>
</evidence>
<dbReference type="InterPro" id="IPR029787">
    <property type="entry name" value="Nucleotide_cyclase"/>
</dbReference>
<dbReference type="GO" id="GO:0008074">
    <property type="term" value="C:guanylate cyclase complex, soluble"/>
    <property type="evidence" value="ECO:0007669"/>
    <property type="project" value="TreeGrafter"/>
</dbReference>
<dbReference type="Pfam" id="PF00211">
    <property type="entry name" value="Guanylate_cyc"/>
    <property type="match status" value="1"/>
</dbReference>
<dbReference type="Gene3D" id="3.30.450.260">
    <property type="entry name" value="Haem NO binding associated domain"/>
    <property type="match status" value="1"/>
</dbReference>
<dbReference type="InterPro" id="IPR001054">
    <property type="entry name" value="A/G_cyclase"/>
</dbReference>
<evidence type="ECO:0000256" key="4">
    <source>
        <dbReference type="ARBA" id="ARBA00023239"/>
    </source>
</evidence>
<dbReference type="GO" id="GO:0019934">
    <property type="term" value="P:cGMP-mediated signaling"/>
    <property type="evidence" value="ECO:0007669"/>
    <property type="project" value="TreeGrafter"/>
</dbReference>
<dbReference type="Proteomes" id="UP000887566">
    <property type="component" value="Unplaced"/>
</dbReference>
<comment type="catalytic activity">
    <reaction evidence="1">
        <text>GTP = 3',5'-cyclic GMP + diphosphate</text>
        <dbReference type="Rhea" id="RHEA:13665"/>
        <dbReference type="ChEBI" id="CHEBI:33019"/>
        <dbReference type="ChEBI" id="CHEBI:37565"/>
        <dbReference type="ChEBI" id="CHEBI:57746"/>
        <dbReference type="EC" id="4.6.1.2"/>
    </reaction>
</comment>
<keyword evidence="9" id="KW-1185">Reference proteome</keyword>
<sequence length="410" mass="45539">MKQISRMAGGLERINNNSRIKTITLKGQMIMVNGGNHCLYLCSPNVSTVKELLDRNLHLGDIPIYDTTRDVIMLNRSRLSQVDLNKKLEEAMKKIVRLQDQLDTQRSETDFLTFGGLPYTVIQALKTGSLTTATEYSDVTVLIADIPEFIQICTRCSACDVVLLLHNIVERYDRLVEMQDVFKVLTMMDTYVVVSGAPKVCDNHAERILNLAIGMLMEARAVISPITRRPISIRIGTNSGPITAGMIGAKLKRFVIFGDTVHTARQLVLHGVRNKIQVGNTTRTASSRSVNSQFVFTARGCVDVGNQHGNGIYAHFLERNDRQSVWDIIGRTRADAHTTDGYKELHDQSSYGPFGPVITELNSNWLKQRFLCLSNTSDDEDRAQSTLDLKSSDSDSGVVHASTSTVCTVS</sequence>
<dbReference type="AlphaFoldDB" id="A0A914XH90"/>
<evidence type="ECO:0000256" key="7">
    <source>
        <dbReference type="SAM" id="MobiDB-lite"/>
    </source>
</evidence>
<feature type="domain" description="Guanylate cyclase" evidence="8">
    <location>
        <begin position="140"/>
        <end position="268"/>
    </location>
</feature>
<dbReference type="Gene3D" id="6.10.250.780">
    <property type="match status" value="1"/>
</dbReference>
<dbReference type="PANTHER" id="PTHR45655">
    <property type="entry name" value="GUANYLATE CYCLASE SOLUBLE SUBUNIT BETA-2"/>
    <property type="match status" value="1"/>
</dbReference>
<evidence type="ECO:0000256" key="3">
    <source>
        <dbReference type="ARBA" id="ARBA00022741"/>
    </source>
</evidence>